<dbReference type="Gene3D" id="3.30.70.2450">
    <property type="match status" value="1"/>
</dbReference>
<evidence type="ECO:0000313" key="6">
    <source>
        <dbReference type="EMBL" id="MDY0884717.1"/>
    </source>
</evidence>
<evidence type="ECO:0000256" key="4">
    <source>
        <dbReference type="SAM" id="MobiDB-lite"/>
    </source>
</evidence>
<name>A0ABU5EEH5_9PROT</name>
<evidence type="ECO:0000256" key="3">
    <source>
        <dbReference type="ARBA" id="ARBA00022827"/>
    </source>
</evidence>
<dbReference type="Pfam" id="PF01494">
    <property type="entry name" value="FAD_binding_3"/>
    <property type="match status" value="1"/>
</dbReference>
<feature type="domain" description="FAD-binding" evidence="5">
    <location>
        <begin position="6"/>
        <end position="347"/>
    </location>
</feature>
<proteinExistence type="predicted"/>
<dbReference type="InterPro" id="IPR050641">
    <property type="entry name" value="RIFMO-like"/>
</dbReference>
<dbReference type="GO" id="GO:0004497">
    <property type="term" value="F:monooxygenase activity"/>
    <property type="evidence" value="ECO:0007669"/>
    <property type="project" value="UniProtKB-KW"/>
</dbReference>
<dbReference type="InterPro" id="IPR002938">
    <property type="entry name" value="FAD-bd"/>
</dbReference>
<evidence type="ECO:0000256" key="1">
    <source>
        <dbReference type="ARBA" id="ARBA00001974"/>
    </source>
</evidence>
<keyword evidence="6" id="KW-0560">Oxidoreductase</keyword>
<comment type="caution">
    <text evidence="6">The sequence shown here is derived from an EMBL/GenBank/DDBJ whole genome shotgun (WGS) entry which is preliminary data.</text>
</comment>
<keyword evidence="6" id="KW-0503">Monooxygenase</keyword>
<organism evidence="6 7">
    <name type="scientific">Dongia soli</name>
    <dbReference type="NCBI Taxonomy" id="600628"/>
    <lineage>
        <taxon>Bacteria</taxon>
        <taxon>Pseudomonadati</taxon>
        <taxon>Pseudomonadota</taxon>
        <taxon>Alphaproteobacteria</taxon>
        <taxon>Rhodospirillales</taxon>
        <taxon>Dongiaceae</taxon>
        <taxon>Dongia</taxon>
    </lineage>
</organism>
<evidence type="ECO:0000259" key="5">
    <source>
        <dbReference type="Pfam" id="PF01494"/>
    </source>
</evidence>
<feature type="region of interest" description="Disordered" evidence="4">
    <location>
        <begin position="418"/>
        <end position="438"/>
    </location>
</feature>
<dbReference type="SUPFAM" id="SSF51905">
    <property type="entry name" value="FAD/NAD(P)-binding domain"/>
    <property type="match status" value="1"/>
</dbReference>
<keyword evidence="7" id="KW-1185">Reference proteome</keyword>
<comment type="cofactor">
    <cofactor evidence="1">
        <name>FAD</name>
        <dbReference type="ChEBI" id="CHEBI:57692"/>
    </cofactor>
</comment>
<dbReference type="RefSeq" id="WP_320509788.1">
    <property type="nucleotide sequence ID" value="NZ_JAXCLW010000005.1"/>
</dbReference>
<keyword evidence="2" id="KW-0285">Flavoprotein</keyword>
<dbReference type="EMBL" id="JAXCLW010000005">
    <property type="protein sequence ID" value="MDY0884717.1"/>
    <property type="molecule type" value="Genomic_DNA"/>
</dbReference>
<gene>
    <name evidence="6" type="ORF">SMD27_17875</name>
</gene>
<dbReference type="PRINTS" id="PR00420">
    <property type="entry name" value="RNGMNOXGNASE"/>
</dbReference>
<protein>
    <submittedName>
        <fullName evidence="6">FAD-dependent monooxygenase</fullName>
    </submittedName>
</protein>
<dbReference type="PANTHER" id="PTHR43004:SF19">
    <property type="entry name" value="BINDING MONOOXYGENASE, PUTATIVE (JCVI)-RELATED"/>
    <property type="match status" value="1"/>
</dbReference>
<evidence type="ECO:0000256" key="2">
    <source>
        <dbReference type="ARBA" id="ARBA00022630"/>
    </source>
</evidence>
<keyword evidence="3" id="KW-0274">FAD</keyword>
<accession>A0ABU5EEH5</accession>
<dbReference type="PANTHER" id="PTHR43004">
    <property type="entry name" value="TRK SYSTEM POTASSIUM UPTAKE PROTEIN"/>
    <property type="match status" value="1"/>
</dbReference>
<dbReference type="Gene3D" id="3.40.30.120">
    <property type="match status" value="1"/>
</dbReference>
<reference evidence="6 7" key="1">
    <citation type="journal article" date="2016" name="Antonie Van Leeuwenhoek">
        <title>Dongia soli sp. nov., isolated from soil from Dokdo, Korea.</title>
        <authorList>
            <person name="Kim D.U."/>
            <person name="Lee H."/>
            <person name="Kim H."/>
            <person name="Kim S.G."/>
            <person name="Ka J.O."/>
        </authorList>
    </citation>
    <scope>NUCLEOTIDE SEQUENCE [LARGE SCALE GENOMIC DNA]</scope>
    <source>
        <strain evidence="6 7">D78</strain>
    </source>
</reference>
<evidence type="ECO:0000313" key="7">
    <source>
        <dbReference type="Proteomes" id="UP001279642"/>
    </source>
</evidence>
<sequence length="509" mass="54801">MTKQPQVLVAGAGPVGLTMAAELARYGIAVRIIDKATAPSDKSKALVVWSRTLELLDRAGCAEQFLAAGMPAAGANFFHGEKRLARVTFEGIESPFPYGLLIPQSETERLLIDHLAGLGVTVERGIELSAIRPDATGVSVGLHHPSGHAETRRVDWLIGCDGAHSVVRKALGLDFTGAALQTDWILADLHLDGLPVPENELAIFFHAEGVLATFPFGRNGRHRIIADLGRARSTLLRPDPTMAEIQAVIDKRSIPGIKARDPIWLSSFRINERKVADYRKGRVFLAGDAAHIHSPAGGQGMNTGMQDAVNLAWKLALVCRGEARAEALLDSYSAERSAVGEQVLRNAGRLTRIALLRNPLARHLRNVVMSLAMRLKPTRLRLAERLTELDIAYPDSPLNGQRCVPGGLPMPGDRFPVAGRATPSDTTSSDAAQPRISPPRFTVAGNIDSGEMEKLATRFAALLHPVVQPLPHSLASAGAAVWLLRPDGYIAIAGCDAETIGTYLERFLP</sequence>
<dbReference type="Gene3D" id="3.50.50.60">
    <property type="entry name" value="FAD/NAD(P)-binding domain"/>
    <property type="match status" value="1"/>
</dbReference>
<dbReference type="Proteomes" id="UP001279642">
    <property type="component" value="Unassembled WGS sequence"/>
</dbReference>
<dbReference type="InterPro" id="IPR036188">
    <property type="entry name" value="FAD/NAD-bd_sf"/>
</dbReference>